<reference evidence="2" key="2">
    <citation type="submission" date="2020-11" db="EMBL/GenBank/DDBJ databases">
        <authorList>
            <person name="McCartney M.A."/>
            <person name="Auch B."/>
            <person name="Kono T."/>
            <person name="Mallez S."/>
            <person name="Becker A."/>
            <person name="Gohl D.M."/>
            <person name="Silverstein K.A.T."/>
            <person name="Koren S."/>
            <person name="Bechman K.B."/>
            <person name="Herman A."/>
            <person name="Abrahante J.E."/>
            <person name="Garbe J."/>
        </authorList>
    </citation>
    <scope>NUCLEOTIDE SEQUENCE</scope>
    <source>
        <strain evidence="2">Duluth1</strain>
        <tissue evidence="2">Whole animal</tissue>
    </source>
</reference>
<dbReference type="AlphaFoldDB" id="A0A9D4NB31"/>
<dbReference type="Proteomes" id="UP000828390">
    <property type="component" value="Unassembled WGS sequence"/>
</dbReference>
<accession>A0A9D4NB31</accession>
<sequence length="160" mass="18120">MVFEPRSEKTVHKASTVIYATTEGQIQTGYDQPASIGQTQYEIPTGYSTPPAYDQIQYGLQAPYPAYSPGLEAHAFAQLDSLTPKKISISSERDELLQERARLQNIVEERRESAETRRLRREIEELKQQLANMTFRTILGLHPFQTSAHGVLHLRGSAFQ</sequence>
<evidence type="ECO:0000313" key="2">
    <source>
        <dbReference type="EMBL" id="KAH3890514.1"/>
    </source>
</evidence>
<proteinExistence type="predicted"/>
<protein>
    <submittedName>
        <fullName evidence="2">Uncharacterized protein</fullName>
    </submittedName>
</protein>
<keyword evidence="3" id="KW-1185">Reference proteome</keyword>
<gene>
    <name evidence="2" type="ORF">DPMN_014598</name>
</gene>
<comment type="caution">
    <text evidence="2">The sequence shown here is derived from an EMBL/GenBank/DDBJ whole genome shotgun (WGS) entry which is preliminary data.</text>
</comment>
<evidence type="ECO:0000313" key="3">
    <source>
        <dbReference type="Proteomes" id="UP000828390"/>
    </source>
</evidence>
<keyword evidence="1" id="KW-0175">Coiled coil</keyword>
<feature type="coiled-coil region" evidence="1">
    <location>
        <begin position="89"/>
        <end position="136"/>
    </location>
</feature>
<organism evidence="2 3">
    <name type="scientific">Dreissena polymorpha</name>
    <name type="common">Zebra mussel</name>
    <name type="synonym">Mytilus polymorpha</name>
    <dbReference type="NCBI Taxonomy" id="45954"/>
    <lineage>
        <taxon>Eukaryota</taxon>
        <taxon>Metazoa</taxon>
        <taxon>Spiralia</taxon>
        <taxon>Lophotrochozoa</taxon>
        <taxon>Mollusca</taxon>
        <taxon>Bivalvia</taxon>
        <taxon>Autobranchia</taxon>
        <taxon>Heteroconchia</taxon>
        <taxon>Euheterodonta</taxon>
        <taxon>Imparidentia</taxon>
        <taxon>Neoheterodontei</taxon>
        <taxon>Myida</taxon>
        <taxon>Dreissenoidea</taxon>
        <taxon>Dreissenidae</taxon>
        <taxon>Dreissena</taxon>
    </lineage>
</organism>
<dbReference type="EMBL" id="JAIWYP010000001">
    <property type="protein sequence ID" value="KAH3890514.1"/>
    <property type="molecule type" value="Genomic_DNA"/>
</dbReference>
<name>A0A9D4NB31_DREPO</name>
<reference evidence="2" key="1">
    <citation type="journal article" date="2019" name="bioRxiv">
        <title>The Genome of the Zebra Mussel, Dreissena polymorpha: A Resource for Invasive Species Research.</title>
        <authorList>
            <person name="McCartney M.A."/>
            <person name="Auch B."/>
            <person name="Kono T."/>
            <person name="Mallez S."/>
            <person name="Zhang Y."/>
            <person name="Obille A."/>
            <person name="Becker A."/>
            <person name="Abrahante J.E."/>
            <person name="Garbe J."/>
            <person name="Badalamenti J.P."/>
            <person name="Herman A."/>
            <person name="Mangelson H."/>
            <person name="Liachko I."/>
            <person name="Sullivan S."/>
            <person name="Sone E.D."/>
            <person name="Koren S."/>
            <person name="Silverstein K.A.T."/>
            <person name="Beckman K.B."/>
            <person name="Gohl D.M."/>
        </authorList>
    </citation>
    <scope>NUCLEOTIDE SEQUENCE</scope>
    <source>
        <strain evidence="2">Duluth1</strain>
        <tissue evidence="2">Whole animal</tissue>
    </source>
</reference>
<evidence type="ECO:0000256" key="1">
    <source>
        <dbReference type="SAM" id="Coils"/>
    </source>
</evidence>